<keyword evidence="1" id="KW-0812">Transmembrane</keyword>
<comment type="caution">
    <text evidence="2">The sequence shown here is derived from an EMBL/GenBank/DDBJ whole genome shotgun (WGS) entry which is preliminary data.</text>
</comment>
<dbReference type="EMBL" id="SDMR01000013">
    <property type="protein sequence ID" value="TBT94451.1"/>
    <property type="molecule type" value="Genomic_DNA"/>
</dbReference>
<feature type="transmembrane region" description="Helical" evidence="1">
    <location>
        <begin position="12"/>
        <end position="34"/>
    </location>
</feature>
<evidence type="ECO:0000313" key="2">
    <source>
        <dbReference type="EMBL" id="TBT94451.1"/>
    </source>
</evidence>
<gene>
    <name evidence="2" type="ORF">ET996_10585</name>
</gene>
<organism evidence="2 3">
    <name type="scientific">Propioniciclava tarda</name>
    <dbReference type="NCBI Taxonomy" id="433330"/>
    <lineage>
        <taxon>Bacteria</taxon>
        <taxon>Bacillati</taxon>
        <taxon>Actinomycetota</taxon>
        <taxon>Actinomycetes</taxon>
        <taxon>Propionibacteriales</taxon>
        <taxon>Propionibacteriaceae</taxon>
        <taxon>Propioniciclava</taxon>
    </lineage>
</organism>
<name>A0A4V2JT13_PROTD</name>
<proteinExistence type="predicted"/>
<evidence type="ECO:0000313" key="3">
    <source>
        <dbReference type="Proteomes" id="UP000291933"/>
    </source>
</evidence>
<reference evidence="2 3" key="1">
    <citation type="submission" date="2019-01" db="EMBL/GenBank/DDBJ databases">
        <title>Lactibacter flavus gen. nov., sp. nov., a novel bacterium of the family Propionibacteriaceae isolated from raw milk and dairy products.</title>
        <authorList>
            <person name="Huptas C."/>
            <person name="Wenning M."/>
            <person name="Breitenwieser F."/>
            <person name="Doll E."/>
            <person name="Von Neubeck M."/>
            <person name="Busse H.-J."/>
            <person name="Scherer S."/>
        </authorList>
    </citation>
    <scope>NUCLEOTIDE SEQUENCE [LARGE SCALE GENOMIC DNA]</scope>
    <source>
        <strain evidence="2 3">DSM 22130</strain>
    </source>
</reference>
<dbReference type="OrthoDB" id="3827115at2"/>
<keyword evidence="3" id="KW-1185">Reference proteome</keyword>
<dbReference type="Proteomes" id="UP000291933">
    <property type="component" value="Unassembled WGS sequence"/>
</dbReference>
<keyword evidence="1" id="KW-0472">Membrane</keyword>
<keyword evidence="1" id="KW-1133">Transmembrane helix</keyword>
<accession>A0A4V2JT13</accession>
<dbReference type="InterPro" id="IPR025339">
    <property type="entry name" value="DUF4245"/>
</dbReference>
<dbReference type="Pfam" id="PF14030">
    <property type="entry name" value="DUF4245"/>
    <property type="match status" value="1"/>
</dbReference>
<dbReference type="AlphaFoldDB" id="A0A4V2JT13"/>
<sequence length="187" mass="19618">MAAMARTRPNPPVIHMIVAIVVVLAPALLAVAWFQRVPDAPVAKVDPAPVIAAAQAAQFPIAVPSKLPEGWVCTRARWTPLGKPGVSGAYAAGNTAGLGYLSPDRVYVAVDQSDAAPEVLISDVTRRGRPDGTSSLGERTWTRYVSDDGRTRALALISDGRVTIVSADTGYPAIEAFATTLTWSGQA</sequence>
<protein>
    <submittedName>
        <fullName evidence="2">DUF4245 domain-containing protein</fullName>
    </submittedName>
</protein>
<evidence type="ECO:0000256" key="1">
    <source>
        <dbReference type="SAM" id="Phobius"/>
    </source>
</evidence>